<dbReference type="GeneID" id="7833075"/>
<gene>
    <name evidence="1" type="ORF">TTHERM_00756500</name>
</gene>
<protein>
    <submittedName>
        <fullName evidence="1">Uncharacterized protein</fullName>
    </submittedName>
</protein>
<keyword evidence="2" id="KW-1185">Reference proteome</keyword>
<dbReference type="RefSeq" id="XP_001031765.2">
    <property type="nucleotide sequence ID" value="XM_001031765.3"/>
</dbReference>
<evidence type="ECO:0000313" key="2">
    <source>
        <dbReference type="Proteomes" id="UP000009168"/>
    </source>
</evidence>
<reference evidence="2" key="1">
    <citation type="journal article" date="2006" name="PLoS Biol.">
        <title>Macronuclear genome sequence of the ciliate Tetrahymena thermophila, a model eukaryote.</title>
        <authorList>
            <person name="Eisen J.A."/>
            <person name="Coyne R.S."/>
            <person name="Wu M."/>
            <person name="Wu D."/>
            <person name="Thiagarajan M."/>
            <person name="Wortman J.R."/>
            <person name="Badger J.H."/>
            <person name="Ren Q."/>
            <person name="Amedeo P."/>
            <person name="Jones K.M."/>
            <person name="Tallon L.J."/>
            <person name="Delcher A.L."/>
            <person name="Salzberg S.L."/>
            <person name="Silva J.C."/>
            <person name="Haas B.J."/>
            <person name="Majoros W.H."/>
            <person name="Farzad M."/>
            <person name="Carlton J.M."/>
            <person name="Smith R.K. Jr."/>
            <person name="Garg J."/>
            <person name="Pearlman R.E."/>
            <person name="Karrer K.M."/>
            <person name="Sun L."/>
            <person name="Manning G."/>
            <person name="Elde N.C."/>
            <person name="Turkewitz A.P."/>
            <person name="Asai D.J."/>
            <person name="Wilkes D.E."/>
            <person name="Wang Y."/>
            <person name="Cai H."/>
            <person name="Collins K."/>
            <person name="Stewart B.A."/>
            <person name="Lee S.R."/>
            <person name="Wilamowska K."/>
            <person name="Weinberg Z."/>
            <person name="Ruzzo W.L."/>
            <person name="Wloga D."/>
            <person name="Gaertig J."/>
            <person name="Frankel J."/>
            <person name="Tsao C.-C."/>
            <person name="Gorovsky M.A."/>
            <person name="Keeling P.J."/>
            <person name="Waller R.F."/>
            <person name="Patron N.J."/>
            <person name="Cherry J.M."/>
            <person name="Stover N.A."/>
            <person name="Krieger C.J."/>
            <person name="del Toro C."/>
            <person name="Ryder H.F."/>
            <person name="Williamson S.C."/>
            <person name="Barbeau R.A."/>
            <person name="Hamilton E.P."/>
            <person name="Orias E."/>
        </authorList>
    </citation>
    <scope>NUCLEOTIDE SEQUENCE [LARGE SCALE GENOMIC DNA]</scope>
    <source>
        <strain evidence="2">SB210</strain>
    </source>
</reference>
<proteinExistence type="predicted"/>
<dbReference type="Proteomes" id="UP000009168">
    <property type="component" value="Unassembled WGS sequence"/>
</dbReference>
<dbReference type="AlphaFoldDB" id="I7MFP5"/>
<name>I7MFP5_TETTS</name>
<dbReference type="EMBL" id="GG662437">
    <property type="protein sequence ID" value="EAR84102.2"/>
    <property type="molecule type" value="Genomic_DNA"/>
</dbReference>
<organism evidence="1 2">
    <name type="scientific">Tetrahymena thermophila (strain SB210)</name>
    <dbReference type="NCBI Taxonomy" id="312017"/>
    <lineage>
        <taxon>Eukaryota</taxon>
        <taxon>Sar</taxon>
        <taxon>Alveolata</taxon>
        <taxon>Ciliophora</taxon>
        <taxon>Intramacronucleata</taxon>
        <taxon>Oligohymenophorea</taxon>
        <taxon>Hymenostomatida</taxon>
        <taxon>Tetrahymenina</taxon>
        <taxon>Tetrahymenidae</taxon>
        <taxon>Tetrahymena</taxon>
    </lineage>
</organism>
<dbReference type="KEGG" id="tet:TTHERM_00756500"/>
<sequence>MEVEQTQNKQPKKMRLFELGSTEDKKQVELFYLQQLEQLPEDKYAESASEKLKHYLESKKLIDTSQYYESKYKPLEQNDISNSDEAYQKQMNQAKILEYGSNFDPSVYDPNQVIQNEDELLDSILKKSVSGKSALNQFIKTPSQPGQNNGNIPFSGPQAIVARFSGYSTTVKNVIPSAINKQ</sequence>
<dbReference type="InParanoid" id="I7MFP5"/>
<evidence type="ECO:0000313" key="1">
    <source>
        <dbReference type="EMBL" id="EAR84102.2"/>
    </source>
</evidence>
<accession>I7MFP5</accession>